<dbReference type="EMBL" id="JABWAB010000001">
    <property type="protein sequence ID" value="KAF6059785.1"/>
    <property type="molecule type" value="Genomic_DNA"/>
</dbReference>
<reference evidence="1" key="1">
    <citation type="submission" date="2020-03" db="EMBL/GenBank/DDBJ databases">
        <title>FDA dAtabase for Regulatory Grade micrObial Sequences (FDA-ARGOS): Supporting development and validation of Infectious Disease Dx tests.</title>
        <authorList>
            <person name="Campos J."/>
            <person name="Goldberg B."/>
            <person name="Tallon L."/>
            <person name="Sadzewicz L."/>
            <person name="Vavikolanu K."/>
            <person name="Mehta A."/>
            <person name="Aluvathingal J."/>
            <person name="Nadendla S."/>
            <person name="Nandy P."/>
            <person name="Geyer C."/>
            <person name="Yan Y."/>
            <person name="Sichtig H."/>
        </authorList>
    </citation>
    <scope>NUCLEOTIDE SEQUENCE [LARGE SCALE GENOMIC DNA]</scope>
    <source>
        <strain evidence="1">FDAARGOS_652</strain>
    </source>
</reference>
<comment type="caution">
    <text evidence="1">The sequence shown here is derived from an EMBL/GenBank/DDBJ whole genome shotgun (WGS) entry which is preliminary data.</text>
</comment>
<protein>
    <submittedName>
        <fullName evidence="1">Uncharacterized protein</fullName>
    </submittedName>
</protein>
<organism evidence="1 2">
    <name type="scientific">Candida parapsilosis</name>
    <name type="common">Yeast</name>
    <dbReference type="NCBI Taxonomy" id="5480"/>
    <lineage>
        <taxon>Eukaryota</taxon>
        <taxon>Fungi</taxon>
        <taxon>Dikarya</taxon>
        <taxon>Ascomycota</taxon>
        <taxon>Saccharomycotina</taxon>
        <taxon>Pichiomycetes</taxon>
        <taxon>Debaryomycetaceae</taxon>
        <taxon>Candida/Lodderomyces clade</taxon>
        <taxon>Candida</taxon>
    </lineage>
</organism>
<dbReference type="AlphaFoldDB" id="A0A8X7NR21"/>
<dbReference type="OrthoDB" id="4015782at2759"/>
<accession>A0A8X7NR21</accession>
<evidence type="ECO:0000313" key="2">
    <source>
        <dbReference type="Proteomes" id="UP000590412"/>
    </source>
</evidence>
<sequence length="226" mass="25598">MSNKQRILRNPLLTNSTKWLDNVPKKHHSDLIQNGFYNRNELDNNPYAQSLIKVDANSSTTVLPVGNAIRLTATRTNGTNKSEKSLVTLLPSLNLTKTEPSRLISNNKSYIESIQENAKTSQAYRPMQMDKSELPSKFKVKFIENMSDEIDTLYKDRIKSLLLKAKRENDSGDGIELIEMEGITRWEDGILKINKSLIGVTNNTFVSFASNPELARLIIAYSDYKS</sequence>
<dbReference type="Proteomes" id="UP000590412">
    <property type="component" value="Unassembled WGS sequence"/>
</dbReference>
<gene>
    <name evidence="1" type="ORF">FOB60_001367</name>
</gene>
<name>A0A8X7NR21_CANPA</name>
<evidence type="ECO:0000313" key="1">
    <source>
        <dbReference type="EMBL" id="KAF6059785.1"/>
    </source>
</evidence>
<proteinExistence type="predicted"/>